<name>A0A066UMX8_9GAMM</name>
<protein>
    <recommendedName>
        <fullName evidence="10">Type V CRISPR-associated protein Cpf1</fullName>
    </recommendedName>
</protein>
<evidence type="ECO:0000259" key="6">
    <source>
        <dbReference type="Pfam" id="PF18516"/>
    </source>
</evidence>
<dbReference type="NCBIfam" id="TIGR04330">
    <property type="entry name" value="cas_Cpf1"/>
    <property type="match status" value="2"/>
</dbReference>
<dbReference type="Proteomes" id="UP000035860">
    <property type="component" value="Unassembled WGS sequence"/>
</dbReference>
<comment type="caution">
    <text evidence="8">The sequence shown here is derived from an EMBL/GenBank/DDBJ whole genome shotgun (WGS) entry which is preliminary data.</text>
</comment>
<feature type="active site" description="For DNase activity of RuvC domain" evidence="1">
    <location>
        <position position="986"/>
    </location>
</feature>
<feature type="site" description="Binds Target strand DNA; via amide nitrogen" evidence="3">
    <location>
        <position position="893"/>
    </location>
</feature>
<dbReference type="Pfam" id="PF18510">
    <property type="entry name" value="NUC"/>
    <property type="match status" value="1"/>
</dbReference>
<evidence type="ECO:0000313" key="9">
    <source>
        <dbReference type="Proteomes" id="UP000035860"/>
    </source>
</evidence>
<feature type="site" description="Binds Target strand DNA" evidence="3">
    <location>
        <position position="633"/>
    </location>
</feature>
<evidence type="ECO:0000256" key="3">
    <source>
        <dbReference type="PIRSR" id="PIRSR627620-3"/>
    </source>
</evidence>
<feature type="region of interest" description="Binds crRNA" evidence="2">
    <location>
        <begin position="870"/>
        <end position="871"/>
    </location>
</feature>
<evidence type="ECO:0000313" key="8">
    <source>
        <dbReference type="EMBL" id="KDN25524.1"/>
    </source>
</evidence>
<dbReference type="OrthoDB" id="318356at2"/>
<feature type="site" description="Binds DNA in crRNA-target DNA heteroduplex" evidence="3">
    <location>
        <position position="558"/>
    </location>
</feature>
<feature type="active site" description="For pre-crRNA processing" evidence="1">
    <location>
        <position position="937"/>
    </location>
</feature>
<feature type="active site" description="For pre-crRNA processing" evidence="1">
    <location>
        <position position="912"/>
    </location>
</feature>
<feature type="domain" description="Cas12a RuvC nuclease" evidence="6">
    <location>
        <begin position="963"/>
        <end position="1373"/>
    </location>
</feature>
<feature type="site" description="Binds PAM" evidence="3">
    <location>
        <position position="637"/>
    </location>
</feature>
<evidence type="ECO:0000259" key="7">
    <source>
        <dbReference type="Pfam" id="PF21918"/>
    </source>
</evidence>
<proteinExistence type="predicted"/>
<feature type="site" description="Binds DNA in crRNA-target DNA heteroduplex" evidence="3">
    <location>
        <position position="291"/>
    </location>
</feature>
<keyword evidence="9" id="KW-1185">Reference proteome</keyword>
<dbReference type="InterPro" id="IPR040852">
    <property type="entry name" value="RuvC_1"/>
</dbReference>
<dbReference type="eggNOG" id="COG0675">
    <property type="taxonomic scope" value="Bacteria"/>
</dbReference>
<evidence type="ECO:0000259" key="5">
    <source>
        <dbReference type="Pfam" id="PF18510"/>
    </source>
</evidence>
<feature type="site" description="Binds crRNA" evidence="3">
    <location>
        <position position="900"/>
    </location>
</feature>
<evidence type="ECO:0000259" key="4">
    <source>
        <dbReference type="Pfam" id="PF18501"/>
    </source>
</evidence>
<dbReference type="EMBL" id="AOMT01000011">
    <property type="protein sequence ID" value="KDN25524.1"/>
    <property type="molecule type" value="Genomic_DNA"/>
</dbReference>
<dbReference type="InterPro" id="IPR040787">
    <property type="entry name" value="Cas12a_REC1"/>
</dbReference>
<sequence length="1373" mass="159064">MLFQDFTHLYPLSKTVRFELKPIDRTLEHIHAKNFLSQDETMADMHQKVKVILDDYHRDFIADMMGEVKLTKLAEFYDVYLKFRKNPKDDELQKQLKDLQAVLRKEIVKPIGNGGKYKAGYDRLFGAKLFKDGKELGDLAKFVIAQEGESSPKLAHLAHFEKFSTYFTGFHDNRKNMYSDEDKHTAIAYRLIHENLPRFIDNLQILTTIKQKHSALYDQIINELTASGLDVSLASHLDGYHKLLTQEGITAYNTLLGGISGEAGSPKIQGINELINSHHNQHCHKSERIAKLRPLHKQILSDGMSVSFLPSKFADDSEMCQAVNEFYRHYADVFAKVQSLFDGFDDHQKDGIYVEHKNLNELSKQAFGDFALLGRVLDGYYVDVVNPEFNERFAKAKTDNAKAKLTKEKDKFIKGVHSLASLEQAIEHYTARHDDESVQAGKLGQYFKHGLAGVDNPIQKIHNNHSTIKGFLERERPAGERALPKIKSGKNPEMTQLRQLKELLDNALNVAHFAKLLTTKTTLDNQDGNFYGEFGVLYDELAKIPTLYNKVRDYLSQKPFSTEKYKLNFGNPTLLNGWDLNKEKDNFGVILQKDGCYYLALLDKAHKKVFDNAPNTGKSIYQKMIYKYLEVRKQFPKVFFSKEAIAINYHPSKELVEIKDKGRQRSDDERLKLYRFILECLKIHPKYDKKFEGAIGDIQLFKKDKKGREVPISEKDLFDKINGIFSSKPKLEMEDFFIGEFKRYNPSQDLVDQYNIYKKIDSNDNRKKENFYNNHPKFKKDLVRYYYESMCKHEEWEESFEFSKKLQDIGCYVDVNELFTEIETRRLNYKISFCNINADYIDELVEQGQLYLFQIYNKDFSPKAHGKPNLHTLYFKALFSEDNLADPIYKLNGEAQIFYRKASLDMNETTIHRAGEVLENKNPDNPKKRQFVYDIIKDKRYTQDKFMLHVPITMNFGVQGMTIKEFNKKVNQSIQQYDEVNVIGIDRGERHLLYLTVINSKGEILEQCSLNDITTASANGTQMTTPYHKILDKREIERLNARVGWGEIETIKELKSGYLSHVVHQISQLMLKYNAIVVLEDLNFGFKRGRFKVEKQIYQNFENALIKKLNHLVLKDKADDEIGSYKNALQLTNNFTDLKSIGKQTGFLFYVPAWNTSKIDPETGFVDLLKPRYENIAQSQAFFGKFDKICYNADKDYFEFHIDYAKFTDKAKNSRQIWTICSHGDKRYVYDKTANQNKGAAKGINVNDELKSLFARHHINEKQPNLVMDICQNNDKEFHKSLMYLLKTLLALRYSNASSDEDFILSPVANDEGVFFNSALADDTQPQNADANGAYHIALKGLWLLNELKNSDDLNKVKLAIDNQTWLNFAQNR</sequence>
<dbReference type="Pfam" id="PF21918">
    <property type="entry name" value="cas_Cpf1_2nd"/>
    <property type="match status" value="1"/>
</dbReference>
<feature type="region of interest" description="Binds crRNA in crRNA-target DNA heteroduplex" evidence="2">
    <location>
        <begin position="297"/>
        <end position="300"/>
    </location>
</feature>
<accession>A0A066UMX8</accession>
<evidence type="ECO:0008006" key="10">
    <source>
        <dbReference type="Google" id="ProtNLM"/>
    </source>
</evidence>
<feature type="domain" description="Cas12a nuclease" evidence="5">
    <location>
        <begin position="1159"/>
        <end position="1319"/>
    </location>
</feature>
<evidence type="ECO:0000256" key="1">
    <source>
        <dbReference type="PIRSR" id="PIRSR627620-1"/>
    </source>
</evidence>
<feature type="site" description="Binds DNA protospacer adjacent motif (PAM)" evidence="3">
    <location>
        <position position="582"/>
    </location>
</feature>
<feature type="active site" description="For pre-crRNA processing" evidence="1">
    <location>
        <position position="921"/>
    </location>
</feature>
<dbReference type="SMR" id="A0A066UMX8"/>
<dbReference type="InterPro" id="IPR027620">
    <property type="entry name" value="Cas12a"/>
</dbReference>
<feature type="active site" description="For DNase activity of RuvC domain" evidence="1">
    <location>
        <position position="1080"/>
    </location>
</feature>
<dbReference type="Pfam" id="PF18501">
    <property type="entry name" value="REC1"/>
    <property type="match status" value="1"/>
</dbReference>
<reference evidence="8 9" key="1">
    <citation type="journal article" date="2014" name="Genome Announc.">
        <title>Draft Genome Sequence of Moraxella bovoculi Strain 237T (ATCC BAA-1259T) Isolated from a Calf with Infectious Bovine Keratoconjunctivitis.</title>
        <authorList>
            <person name="Calcutt M.J."/>
            <person name="Foecking M.F."/>
            <person name="Martin N.T."/>
            <person name="Mhlanga-Mutangadura T."/>
            <person name="Reilly T.J."/>
        </authorList>
    </citation>
    <scope>NUCLEOTIDE SEQUENCE [LARGE SCALE GENOMIC DNA]</scope>
    <source>
        <strain evidence="8 9">237</strain>
    </source>
</reference>
<dbReference type="Pfam" id="PF18516">
    <property type="entry name" value="RuvC_1"/>
    <property type="match status" value="1"/>
</dbReference>
<feature type="region of interest" description="Binds crRNA alone and in crRNA-target DNA heteroduplex" evidence="2">
    <location>
        <begin position="170"/>
        <end position="174"/>
    </location>
</feature>
<feature type="domain" description="Cas12a REC2" evidence="7">
    <location>
        <begin position="315"/>
        <end position="556"/>
    </location>
</feature>
<feature type="domain" description="Cas12a REC1" evidence="4">
    <location>
        <begin position="47"/>
        <end position="299"/>
    </location>
</feature>
<evidence type="ECO:0000256" key="2">
    <source>
        <dbReference type="PIRSR" id="PIRSR627620-2"/>
    </source>
</evidence>
<gene>
    <name evidence="8" type="ORF">MBO_03467</name>
</gene>
<feature type="region of interest" description="Binds DNA in crRNA-target DNA heteroduplex" evidence="2">
    <location>
        <begin position="272"/>
        <end position="276"/>
    </location>
</feature>
<feature type="active site" description="For DNase activity of RuvC domain" evidence="1">
    <location>
        <position position="1330"/>
    </location>
</feature>
<feature type="site" description="Binds crRNA alone and in crRNA-target DNA heteroduplex" evidence="3">
    <location>
        <position position="15"/>
    </location>
</feature>
<feature type="region of interest" description="Binds crRNA in crRNA-target DNA heteroduplex" evidence="2">
    <location>
        <begin position="512"/>
        <end position="515"/>
    </location>
</feature>
<feature type="site" description="Binds DNA in crRNA-target DNA heteroduplex" evidence="3">
    <location>
        <position position="305"/>
    </location>
</feature>
<organism evidence="8 9">
    <name type="scientific">Moraxella bovoculi 237</name>
    <dbReference type="NCBI Taxonomy" id="743974"/>
    <lineage>
        <taxon>Bacteria</taxon>
        <taxon>Pseudomonadati</taxon>
        <taxon>Pseudomonadota</taxon>
        <taxon>Gammaproteobacteria</taxon>
        <taxon>Moraxellales</taxon>
        <taxon>Moraxellaceae</taxon>
        <taxon>Moraxella</taxon>
    </lineage>
</organism>
<dbReference type="InterPro" id="IPR040882">
    <property type="entry name" value="Cas12a_NUC"/>
</dbReference>
<feature type="region of interest" description="Binds crRNA" evidence="2">
    <location>
        <begin position="858"/>
        <end position="861"/>
    </location>
</feature>
<dbReference type="InterPro" id="IPR054116">
    <property type="entry name" value="Cas12a_REC2"/>
</dbReference>
<dbReference type="RefSeq" id="WP_052585281.1">
    <property type="nucleotide sequence ID" value="NZ_AOMT01000011.1"/>
</dbReference>